<evidence type="ECO:0000313" key="3">
    <source>
        <dbReference type="Proteomes" id="UP000231279"/>
    </source>
</evidence>
<dbReference type="OrthoDB" id="1887912at2759"/>
<dbReference type="STRING" id="429701.A0A2G9HS16"/>
<dbReference type="Proteomes" id="UP000231279">
    <property type="component" value="Unassembled WGS sequence"/>
</dbReference>
<keyword evidence="3" id="KW-1185">Reference proteome</keyword>
<organism evidence="2 3">
    <name type="scientific">Handroanthus impetiginosus</name>
    <dbReference type="NCBI Taxonomy" id="429701"/>
    <lineage>
        <taxon>Eukaryota</taxon>
        <taxon>Viridiplantae</taxon>
        <taxon>Streptophyta</taxon>
        <taxon>Embryophyta</taxon>
        <taxon>Tracheophyta</taxon>
        <taxon>Spermatophyta</taxon>
        <taxon>Magnoliopsida</taxon>
        <taxon>eudicotyledons</taxon>
        <taxon>Gunneridae</taxon>
        <taxon>Pentapetalae</taxon>
        <taxon>asterids</taxon>
        <taxon>lamiids</taxon>
        <taxon>Lamiales</taxon>
        <taxon>Bignoniaceae</taxon>
        <taxon>Crescentiina</taxon>
        <taxon>Tabebuia alliance</taxon>
        <taxon>Handroanthus</taxon>
    </lineage>
</organism>
<protein>
    <recommendedName>
        <fullName evidence="1">SAM domain-containing protein</fullName>
    </recommendedName>
</protein>
<dbReference type="AlphaFoldDB" id="A0A2G9HS16"/>
<comment type="caution">
    <text evidence="2">The sequence shown here is derived from an EMBL/GenBank/DDBJ whole genome shotgun (WGS) entry which is preliminary data.</text>
</comment>
<dbReference type="InterPro" id="IPR013761">
    <property type="entry name" value="SAM/pointed_sf"/>
</dbReference>
<sequence>MDWFSWLSKTNLDPTIAYEYALSFVRNELQEEDLPYFNHEFLQSIGISVAKHRLEILKLAKKEVRGRINGFSRLVLAMSKTRKLFTRWAFSKNSSQYPISELSPYRPEKNLGHKAVIPSRNNVMWSGPLDRRMQGKLMVNSWSHSVSGPLDGKIMYPNWSPMVTAPTKESLGIVCRSPTISGSIDRWGLSPKVSYCRTGKVGDDAGPQSLWSMMFQDLKPT</sequence>
<evidence type="ECO:0000259" key="1">
    <source>
        <dbReference type="Pfam" id="PF07647"/>
    </source>
</evidence>
<evidence type="ECO:0000313" key="2">
    <source>
        <dbReference type="EMBL" id="PIN20319.1"/>
    </source>
</evidence>
<dbReference type="PANTHER" id="PTHR33915">
    <property type="entry name" value="OSJNBA0033G05.11 PROTEIN"/>
    <property type="match status" value="1"/>
</dbReference>
<name>A0A2G9HS16_9LAMI</name>
<gene>
    <name evidence="2" type="ORF">CDL12_06999</name>
</gene>
<dbReference type="PANTHER" id="PTHR33915:SF3">
    <property type="entry name" value="STERILE ALPHA MOTIF (SAM) DOMAIN PROTEIN"/>
    <property type="match status" value="1"/>
</dbReference>
<accession>A0A2G9HS16</accession>
<feature type="domain" description="SAM" evidence="1">
    <location>
        <begin position="19"/>
        <end position="58"/>
    </location>
</feature>
<dbReference type="EMBL" id="NKXS01001142">
    <property type="protein sequence ID" value="PIN20319.1"/>
    <property type="molecule type" value="Genomic_DNA"/>
</dbReference>
<proteinExistence type="predicted"/>
<reference evidence="3" key="1">
    <citation type="journal article" date="2018" name="Gigascience">
        <title>Genome assembly of the Pink Ipe (Handroanthus impetiginosus, Bignoniaceae), a highly valued, ecologically keystone Neotropical timber forest tree.</title>
        <authorList>
            <person name="Silva-Junior O.B."/>
            <person name="Grattapaglia D."/>
            <person name="Novaes E."/>
            <person name="Collevatti R.G."/>
        </authorList>
    </citation>
    <scope>NUCLEOTIDE SEQUENCE [LARGE SCALE GENOMIC DNA]</scope>
    <source>
        <strain evidence="3">cv. UFG-1</strain>
    </source>
</reference>
<dbReference type="Pfam" id="PF07647">
    <property type="entry name" value="SAM_2"/>
    <property type="match status" value="1"/>
</dbReference>
<dbReference type="InterPro" id="IPR001660">
    <property type="entry name" value="SAM"/>
</dbReference>
<dbReference type="SUPFAM" id="SSF47769">
    <property type="entry name" value="SAM/Pointed domain"/>
    <property type="match status" value="1"/>
</dbReference>
<dbReference type="Gene3D" id="1.10.150.50">
    <property type="entry name" value="Transcription Factor, Ets-1"/>
    <property type="match status" value="1"/>
</dbReference>
<dbReference type="CDD" id="cd09487">
    <property type="entry name" value="SAM_superfamily"/>
    <property type="match status" value="1"/>
</dbReference>